<keyword evidence="2" id="KW-1185">Reference proteome</keyword>
<evidence type="ECO:0000313" key="1">
    <source>
        <dbReference type="EMBL" id="KAJ7545814.1"/>
    </source>
</evidence>
<accession>A0ACC2CV82</accession>
<sequence>MANLNCQKPRSFRAFIIAKYMQDDSTPCEIQKGIYLGSIGAACNKVALQSLNITHVLAVAYNVEIPFPNDFKNKNIEVLDSPDVDLQQHFGVCFDFIDEARRQGGGILIHCFAGRSRSVAVLVAYLMRTYEMALSQALELVKLKRPKASPNIGFLRQLQTFECQLACAKIARSEHSLAMER</sequence>
<reference evidence="2" key="1">
    <citation type="journal article" date="2024" name="Proc. Natl. Acad. Sci. U.S.A.">
        <title>Extraordinary preservation of gene collinearity over three hundred million years revealed in homosporous lycophytes.</title>
        <authorList>
            <person name="Li C."/>
            <person name="Wickell D."/>
            <person name="Kuo L.Y."/>
            <person name="Chen X."/>
            <person name="Nie B."/>
            <person name="Liao X."/>
            <person name="Peng D."/>
            <person name="Ji J."/>
            <person name="Jenkins J."/>
            <person name="Williams M."/>
            <person name="Shu S."/>
            <person name="Plott C."/>
            <person name="Barry K."/>
            <person name="Rajasekar S."/>
            <person name="Grimwood J."/>
            <person name="Han X."/>
            <person name="Sun S."/>
            <person name="Hou Z."/>
            <person name="He W."/>
            <person name="Dai G."/>
            <person name="Sun C."/>
            <person name="Schmutz J."/>
            <person name="Leebens-Mack J.H."/>
            <person name="Li F.W."/>
            <person name="Wang L."/>
        </authorList>
    </citation>
    <scope>NUCLEOTIDE SEQUENCE [LARGE SCALE GENOMIC DNA]</scope>
    <source>
        <strain evidence="2">cv. PW_Plant_1</strain>
    </source>
</reference>
<protein>
    <submittedName>
        <fullName evidence="1">Uncharacterized protein</fullName>
    </submittedName>
</protein>
<organism evidence="1 2">
    <name type="scientific">Diphasiastrum complanatum</name>
    <name type="common">Issler's clubmoss</name>
    <name type="synonym">Lycopodium complanatum</name>
    <dbReference type="NCBI Taxonomy" id="34168"/>
    <lineage>
        <taxon>Eukaryota</taxon>
        <taxon>Viridiplantae</taxon>
        <taxon>Streptophyta</taxon>
        <taxon>Embryophyta</taxon>
        <taxon>Tracheophyta</taxon>
        <taxon>Lycopodiopsida</taxon>
        <taxon>Lycopodiales</taxon>
        <taxon>Lycopodiaceae</taxon>
        <taxon>Lycopodioideae</taxon>
        <taxon>Diphasiastrum</taxon>
    </lineage>
</organism>
<dbReference type="Proteomes" id="UP001162992">
    <property type="component" value="Chromosome 8"/>
</dbReference>
<dbReference type="EMBL" id="CM055099">
    <property type="protein sequence ID" value="KAJ7545814.1"/>
    <property type="molecule type" value="Genomic_DNA"/>
</dbReference>
<proteinExistence type="predicted"/>
<evidence type="ECO:0000313" key="2">
    <source>
        <dbReference type="Proteomes" id="UP001162992"/>
    </source>
</evidence>
<comment type="caution">
    <text evidence="1">The sequence shown here is derived from an EMBL/GenBank/DDBJ whole genome shotgun (WGS) entry which is preliminary data.</text>
</comment>
<gene>
    <name evidence="1" type="ORF">O6H91_08G011900</name>
</gene>
<name>A0ACC2CV82_DIPCM</name>